<evidence type="ECO:0000313" key="4">
    <source>
        <dbReference type="EMBL" id="PIQ87544.1"/>
    </source>
</evidence>
<feature type="domain" description="Response regulatory" evidence="3">
    <location>
        <begin position="7"/>
        <end position="123"/>
    </location>
</feature>
<keyword evidence="1 2" id="KW-0597">Phosphoprotein</keyword>
<dbReference type="AlphaFoldDB" id="A0A2H0LV28"/>
<dbReference type="InterPro" id="IPR011006">
    <property type="entry name" value="CheY-like_superfamily"/>
</dbReference>
<evidence type="ECO:0000313" key="5">
    <source>
        <dbReference type="Proteomes" id="UP000230859"/>
    </source>
</evidence>
<proteinExistence type="predicted"/>
<gene>
    <name evidence="4" type="ORF">COV74_00285</name>
</gene>
<dbReference type="Gene3D" id="3.40.50.2300">
    <property type="match status" value="2"/>
</dbReference>
<evidence type="ECO:0000259" key="3">
    <source>
        <dbReference type="PROSITE" id="PS50110"/>
    </source>
</evidence>
<dbReference type="Proteomes" id="UP000230859">
    <property type="component" value="Unassembled WGS sequence"/>
</dbReference>
<dbReference type="GO" id="GO:0000160">
    <property type="term" value="P:phosphorelay signal transduction system"/>
    <property type="evidence" value="ECO:0007669"/>
    <property type="project" value="InterPro"/>
</dbReference>
<feature type="domain" description="Response regulatory" evidence="3">
    <location>
        <begin position="145"/>
        <end position="260"/>
    </location>
</feature>
<dbReference type="SMART" id="SM00448">
    <property type="entry name" value="REC"/>
    <property type="match status" value="2"/>
</dbReference>
<dbReference type="PROSITE" id="PS50110">
    <property type="entry name" value="RESPONSE_REGULATORY"/>
    <property type="match status" value="2"/>
</dbReference>
<evidence type="ECO:0000256" key="1">
    <source>
        <dbReference type="ARBA" id="ARBA00022553"/>
    </source>
</evidence>
<feature type="modified residue" description="4-aspartylphosphate" evidence="2">
    <location>
        <position position="194"/>
    </location>
</feature>
<protein>
    <recommendedName>
        <fullName evidence="3">Response regulatory domain-containing protein</fullName>
    </recommendedName>
</protein>
<dbReference type="InterPro" id="IPR001789">
    <property type="entry name" value="Sig_transdc_resp-reg_receiver"/>
</dbReference>
<accession>A0A2H0LV28</accession>
<reference evidence="4 5" key="1">
    <citation type="submission" date="2017-09" db="EMBL/GenBank/DDBJ databases">
        <title>Depth-based differentiation of microbial function through sediment-hosted aquifers and enrichment of novel symbionts in the deep terrestrial subsurface.</title>
        <authorList>
            <person name="Probst A.J."/>
            <person name="Ladd B."/>
            <person name="Jarett J.K."/>
            <person name="Geller-Mcgrath D.E."/>
            <person name="Sieber C.M."/>
            <person name="Emerson J.B."/>
            <person name="Anantharaman K."/>
            <person name="Thomas B.C."/>
            <person name="Malmstrom R."/>
            <person name="Stieglmeier M."/>
            <person name="Klingl A."/>
            <person name="Woyke T."/>
            <person name="Ryan C.M."/>
            <person name="Banfield J.F."/>
        </authorList>
    </citation>
    <scope>NUCLEOTIDE SEQUENCE [LARGE SCALE GENOMIC DNA]</scope>
    <source>
        <strain evidence="4">CG11_big_fil_rev_8_21_14_0_20_45_26</strain>
    </source>
</reference>
<dbReference type="InterPro" id="IPR050595">
    <property type="entry name" value="Bact_response_regulator"/>
</dbReference>
<evidence type="ECO:0000256" key="2">
    <source>
        <dbReference type="PROSITE-ProRule" id="PRU00169"/>
    </source>
</evidence>
<organism evidence="4 5">
    <name type="scientific">Candidatus Abzuiibacterium crystallinum</name>
    <dbReference type="NCBI Taxonomy" id="1974748"/>
    <lineage>
        <taxon>Bacteria</taxon>
        <taxon>Pseudomonadati</taxon>
        <taxon>Candidatus Omnitrophota</taxon>
        <taxon>Candidatus Abzuiibacterium</taxon>
    </lineage>
</organism>
<dbReference type="PANTHER" id="PTHR44591">
    <property type="entry name" value="STRESS RESPONSE REGULATOR PROTEIN 1"/>
    <property type="match status" value="1"/>
</dbReference>
<dbReference type="PANTHER" id="PTHR44591:SF3">
    <property type="entry name" value="RESPONSE REGULATORY DOMAIN-CONTAINING PROTEIN"/>
    <property type="match status" value="1"/>
</dbReference>
<comment type="caution">
    <text evidence="4">The sequence shown here is derived from an EMBL/GenBank/DDBJ whole genome shotgun (WGS) entry which is preliminary data.</text>
</comment>
<name>A0A2H0LV28_9BACT</name>
<sequence length="267" mass="30313">MRDSRFCVLIVDDDEEMIAVLKDQFKQRHIEVVATTDPTTVVNKLRNFSVKLMLLDLKMRKLSGFEVLEKIKESGLSMPPTIILTGYLPKYADKLKAHNIKLDDVVTKPFDFEVLENRISAKIGSEISPPDDGPDEDLYEKNHCRVAFVEDEPDLMEDLAAFFREKNYDVRCFGDGLEALEGLRKEAVDILFVDIKLPRMSGDELITELVKLPNPPYMIPLSADPIPDETRKKLEELNCSVCVQKPYSIDRLLDLVKNIAVSKGLLG</sequence>
<dbReference type="CDD" id="cd00156">
    <property type="entry name" value="REC"/>
    <property type="match status" value="2"/>
</dbReference>
<dbReference type="Pfam" id="PF00072">
    <property type="entry name" value="Response_reg"/>
    <property type="match status" value="2"/>
</dbReference>
<dbReference type="EMBL" id="PCVY01000003">
    <property type="protein sequence ID" value="PIQ87544.1"/>
    <property type="molecule type" value="Genomic_DNA"/>
</dbReference>
<dbReference type="SUPFAM" id="SSF52172">
    <property type="entry name" value="CheY-like"/>
    <property type="match status" value="2"/>
</dbReference>
<feature type="modified residue" description="4-aspartylphosphate" evidence="2">
    <location>
        <position position="56"/>
    </location>
</feature>